<name>A0A0F9L327_9ZZZZ</name>
<dbReference type="GO" id="GO:0003677">
    <property type="term" value="F:DNA binding"/>
    <property type="evidence" value="ECO:0007669"/>
    <property type="project" value="InterPro"/>
</dbReference>
<evidence type="ECO:0000259" key="1">
    <source>
        <dbReference type="Pfam" id="PF07460"/>
    </source>
</evidence>
<dbReference type="EMBL" id="LAZR01006994">
    <property type="protein sequence ID" value="KKM88183.1"/>
    <property type="molecule type" value="Genomic_DNA"/>
</dbReference>
<accession>A0A0F9L327</accession>
<comment type="caution">
    <text evidence="2">The sequence shown here is derived from an EMBL/GenBank/DDBJ whole genome shotgun (WGS) entry which is preliminary data.</text>
</comment>
<proteinExistence type="predicted"/>
<evidence type="ECO:0000313" key="2">
    <source>
        <dbReference type="EMBL" id="KKM88183.1"/>
    </source>
</evidence>
<protein>
    <recommendedName>
        <fullName evidence="1">Nuclease associated modular domain-containing protein</fullName>
    </recommendedName>
</protein>
<gene>
    <name evidence="2" type="ORF">LCGC14_1261250</name>
</gene>
<organism evidence="2">
    <name type="scientific">marine sediment metagenome</name>
    <dbReference type="NCBI Taxonomy" id="412755"/>
    <lineage>
        <taxon>unclassified sequences</taxon>
        <taxon>metagenomes</taxon>
        <taxon>ecological metagenomes</taxon>
    </lineage>
</organism>
<sequence length="194" mass="23293">MNQKIKLYRCRGYLFCNYELLKLSITIIAKKCDVAKSTIWVWLRKFNIRIRTISEAKKGKNHPNYGKTGEKHPNYGKHWFWSEESKDKMRGENNPTWKGDDVKNINKEAIHNRIRKVKPKPKVCDICHQEADKEGRTKLVLSNIKDHNYTLNPDDYQWIHQYSCHLGYDWTPKRKKEYGIEMKTIRLLKKEKRN</sequence>
<dbReference type="AlphaFoldDB" id="A0A0F9L327"/>
<feature type="domain" description="Nuclease associated modular" evidence="1">
    <location>
        <begin position="51"/>
        <end position="68"/>
    </location>
</feature>
<dbReference type="InterPro" id="IPR003611">
    <property type="entry name" value="NUMOD3"/>
</dbReference>
<reference evidence="2" key="1">
    <citation type="journal article" date="2015" name="Nature">
        <title>Complex archaea that bridge the gap between prokaryotes and eukaryotes.</title>
        <authorList>
            <person name="Spang A."/>
            <person name="Saw J.H."/>
            <person name="Jorgensen S.L."/>
            <person name="Zaremba-Niedzwiedzka K."/>
            <person name="Martijn J."/>
            <person name="Lind A.E."/>
            <person name="van Eijk R."/>
            <person name="Schleper C."/>
            <person name="Guy L."/>
            <person name="Ettema T.J."/>
        </authorList>
    </citation>
    <scope>NUCLEOTIDE SEQUENCE</scope>
</reference>
<dbReference type="Pfam" id="PF07460">
    <property type="entry name" value="NUMOD3"/>
    <property type="match status" value="1"/>
</dbReference>